<dbReference type="SUPFAM" id="SSF53098">
    <property type="entry name" value="Ribonuclease H-like"/>
    <property type="match status" value="1"/>
</dbReference>
<evidence type="ECO:0000313" key="3">
    <source>
        <dbReference type="EMBL" id="CAF4270456.1"/>
    </source>
</evidence>
<protein>
    <recommendedName>
        <fullName evidence="1">Integrase catalytic domain-containing protein</fullName>
    </recommendedName>
</protein>
<dbReference type="InterPro" id="IPR001584">
    <property type="entry name" value="Integrase_cat-core"/>
</dbReference>
<dbReference type="EMBL" id="CAJNOK010032065">
    <property type="protein sequence ID" value="CAF1479798.1"/>
    <property type="molecule type" value="Genomic_DNA"/>
</dbReference>
<evidence type="ECO:0000313" key="2">
    <source>
        <dbReference type="EMBL" id="CAF1479798.1"/>
    </source>
</evidence>
<dbReference type="Pfam" id="PF17921">
    <property type="entry name" value="Integrase_H2C2"/>
    <property type="match status" value="1"/>
</dbReference>
<dbReference type="InterPro" id="IPR012337">
    <property type="entry name" value="RNaseH-like_sf"/>
</dbReference>
<feature type="domain" description="Integrase catalytic" evidence="1">
    <location>
        <begin position="124"/>
        <end position="295"/>
    </location>
</feature>
<feature type="non-terminal residue" evidence="2">
    <location>
        <position position="1"/>
    </location>
</feature>
<dbReference type="GO" id="GO:0015074">
    <property type="term" value="P:DNA integration"/>
    <property type="evidence" value="ECO:0007669"/>
    <property type="project" value="InterPro"/>
</dbReference>
<dbReference type="EMBL" id="CAJOBA010053983">
    <property type="protein sequence ID" value="CAF4270456.1"/>
    <property type="molecule type" value="Genomic_DNA"/>
</dbReference>
<dbReference type="InterPro" id="IPR036397">
    <property type="entry name" value="RNaseH_sf"/>
</dbReference>
<dbReference type="Gene3D" id="1.10.340.70">
    <property type="match status" value="1"/>
</dbReference>
<dbReference type="InterPro" id="IPR041588">
    <property type="entry name" value="Integrase_H2C2"/>
</dbReference>
<dbReference type="InterPro" id="IPR050951">
    <property type="entry name" value="Retrovirus_Pol_polyprotein"/>
</dbReference>
<dbReference type="GO" id="GO:0003676">
    <property type="term" value="F:nucleic acid binding"/>
    <property type="evidence" value="ECO:0007669"/>
    <property type="project" value="InterPro"/>
</dbReference>
<reference evidence="2" key="1">
    <citation type="submission" date="2021-02" db="EMBL/GenBank/DDBJ databases">
        <authorList>
            <person name="Nowell W R."/>
        </authorList>
    </citation>
    <scope>NUCLEOTIDE SEQUENCE</scope>
</reference>
<comment type="caution">
    <text evidence="2">The sequence shown here is derived from an EMBL/GenBank/DDBJ whole genome shotgun (WGS) entry which is preliminary data.</text>
</comment>
<dbReference type="PANTHER" id="PTHR37984">
    <property type="entry name" value="PROTEIN CBG26694"/>
    <property type="match status" value="1"/>
</dbReference>
<evidence type="ECO:0000313" key="4">
    <source>
        <dbReference type="Proteomes" id="UP000677228"/>
    </source>
</evidence>
<organism evidence="2 4">
    <name type="scientific">Didymodactylos carnosus</name>
    <dbReference type="NCBI Taxonomy" id="1234261"/>
    <lineage>
        <taxon>Eukaryota</taxon>
        <taxon>Metazoa</taxon>
        <taxon>Spiralia</taxon>
        <taxon>Gnathifera</taxon>
        <taxon>Rotifera</taxon>
        <taxon>Eurotatoria</taxon>
        <taxon>Bdelloidea</taxon>
        <taxon>Philodinida</taxon>
        <taxon>Philodinidae</taxon>
        <taxon>Didymodactylos</taxon>
    </lineage>
</organism>
<name>A0A8S2FIU9_9BILA</name>
<gene>
    <name evidence="2" type="ORF">OVA965_LOCUS36014</name>
    <name evidence="3" type="ORF">TMI583_LOCUS37005</name>
</gene>
<dbReference type="Proteomes" id="UP000682733">
    <property type="component" value="Unassembled WGS sequence"/>
</dbReference>
<dbReference type="PANTHER" id="PTHR37984:SF15">
    <property type="entry name" value="INTEGRASE CATALYTIC DOMAIN-CONTAINING PROTEIN"/>
    <property type="match status" value="1"/>
</dbReference>
<accession>A0A8S2FIU9</accession>
<evidence type="ECO:0000259" key="1">
    <source>
        <dbReference type="PROSITE" id="PS50994"/>
    </source>
</evidence>
<dbReference type="PROSITE" id="PS50994">
    <property type="entry name" value="INTEGRASE"/>
    <property type="match status" value="1"/>
</dbReference>
<sequence length="378" mass="43252">KYREKTVIKKYTCDKILKALSLEKGKCSDSLSTNFVYWYRQKFIIVKLANVDVVCCAKNRKPVCVYEALFTVIKECHDSISHGGRDQTLSEINSHYSWVPKVVVEIYLKSCVACQVRKPLKQLVVSKPIISLEVMTRLQIDLIDMRTRPDVISSAVVYRWILHCIDHFSKFTWSFPLENKSAGEVASKLRQLFFTFGPPHLLHSDNGAEFVAQVIFELKSLFPDMCFIRGRPRHPQSQGCIERANGVLSIALGKWLDTNNSVHWSDGLLPVAYGINTRVSSATKTTPYEIIFGQRPRSDSDFWKIVKECDIMDEEQLPTPIERADVVVDEIVEQSTINETVIDDFDKQKENDNLNIDNFIPEMFPLLNTNNGPKVKNN</sequence>
<dbReference type="Proteomes" id="UP000677228">
    <property type="component" value="Unassembled WGS sequence"/>
</dbReference>
<proteinExistence type="predicted"/>
<dbReference type="AlphaFoldDB" id="A0A8S2FIU9"/>
<dbReference type="Gene3D" id="3.30.420.10">
    <property type="entry name" value="Ribonuclease H-like superfamily/Ribonuclease H"/>
    <property type="match status" value="1"/>
</dbReference>